<comment type="subcellular location">
    <subcellularLocation>
        <location evidence="1">Nucleus membrane</location>
        <topology evidence="1">Multi-pass membrane protein</topology>
    </subcellularLocation>
    <subcellularLocation>
        <location evidence="2">Nucleus</location>
        <location evidence="2">Nuclear pore complex</location>
    </subcellularLocation>
</comment>
<evidence type="ECO:0000256" key="4">
    <source>
        <dbReference type="ARBA" id="ARBA00022448"/>
    </source>
</evidence>
<evidence type="ECO:0000256" key="5">
    <source>
        <dbReference type="ARBA" id="ARBA00022692"/>
    </source>
</evidence>
<dbReference type="AlphaFoldDB" id="A0AAV6V4P5"/>
<evidence type="ECO:0000256" key="8">
    <source>
        <dbReference type="ARBA" id="ARBA00022989"/>
    </source>
</evidence>
<comment type="caution">
    <text evidence="14">The sequence shown here is derived from an EMBL/GenBank/DDBJ whole genome shotgun (WGS) entry which is preliminary data.</text>
</comment>
<keyword evidence="4" id="KW-0813">Transport</keyword>
<keyword evidence="6" id="KW-0509">mRNA transport</keyword>
<evidence type="ECO:0000256" key="3">
    <source>
        <dbReference type="ARBA" id="ARBA00005760"/>
    </source>
</evidence>
<evidence type="ECO:0000256" key="1">
    <source>
        <dbReference type="ARBA" id="ARBA00004232"/>
    </source>
</evidence>
<dbReference type="Pfam" id="PF09531">
    <property type="entry name" value="Ndc1_Nup"/>
    <property type="match status" value="2"/>
</dbReference>
<evidence type="ECO:0000313" key="15">
    <source>
        <dbReference type="Proteomes" id="UP000827092"/>
    </source>
</evidence>
<evidence type="ECO:0000256" key="10">
    <source>
        <dbReference type="ARBA" id="ARBA00023132"/>
    </source>
</evidence>
<feature type="transmembrane region" description="Helical" evidence="13">
    <location>
        <begin position="59"/>
        <end position="80"/>
    </location>
</feature>
<dbReference type="GO" id="GO:0031965">
    <property type="term" value="C:nuclear membrane"/>
    <property type="evidence" value="ECO:0007669"/>
    <property type="project" value="UniProtKB-SubCell"/>
</dbReference>
<comment type="similarity">
    <text evidence="3">Belongs to the NDC1 family.</text>
</comment>
<dbReference type="EMBL" id="JAFNEN010000162">
    <property type="protein sequence ID" value="KAG8191256.1"/>
    <property type="molecule type" value="Genomic_DNA"/>
</dbReference>
<feature type="transmembrane region" description="Helical" evidence="13">
    <location>
        <begin position="146"/>
        <end position="172"/>
    </location>
</feature>
<evidence type="ECO:0008006" key="16">
    <source>
        <dbReference type="Google" id="ProtNLM"/>
    </source>
</evidence>
<evidence type="ECO:0000313" key="14">
    <source>
        <dbReference type="EMBL" id="KAG8191256.1"/>
    </source>
</evidence>
<evidence type="ECO:0000256" key="9">
    <source>
        <dbReference type="ARBA" id="ARBA00023010"/>
    </source>
</evidence>
<keyword evidence="15" id="KW-1185">Reference proteome</keyword>
<keyword evidence="11 13" id="KW-0472">Membrane</keyword>
<organism evidence="14 15">
    <name type="scientific">Oedothorax gibbosus</name>
    <dbReference type="NCBI Taxonomy" id="931172"/>
    <lineage>
        <taxon>Eukaryota</taxon>
        <taxon>Metazoa</taxon>
        <taxon>Ecdysozoa</taxon>
        <taxon>Arthropoda</taxon>
        <taxon>Chelicerata</taxon>
        <taxon>Arachnida</taxon>
        <taxon>Araneae</taxon>
        <taxon>Araneomorphae</taxon>
        <taxon>Entelegynae</taxon>
        <taxon>Araneoidea</taxon>
        <taxon>Linyphiidae</taxon>
        <taxon>Erigoninae</taxon>
        <taxon>Oedothorax</taxon>
    </lineage>
</organism>
<keyword evidence="8 13" id="KW-1133">Transmembrane helix</keyword>
<gene>
    <name evidence="14" type="ORF">JTE90_003268</name>
</gene>
<evidence type="ECO:0000256" key="12">
    <source>
        <dbReference type="ARBA" id="ARBA00023242"/>
    </source>
</evidence>
<keyword evidence="5 13" id="KW-0812">Transmembrane</keyword>
<keyword evidence="9" id="KW-0811">Translocation</keyword>
<dbReference type="PANTHER" id="PTHR13269:SF6">
    <property type="entry name" value="NUCLEOPORIN NDC1"/>
    <property type="match status" value="1"/>
</dbReference>
<dbReference type="PANTHER" id="PTHR13269">
    <property type="entry name" value="NUCLEOPORIN NDC1"/>
    <property type="match status" value="1"/>
</dbReference>
<keyword evidence="7" id="KW-0653">Protein transport</keyword>
<feature type="transmembrane region" description="Helical" evidence="13">
    <location>
        <begin position="247"/>
        <end position="269"/>
    </location>
</feature>
<sequence length="544" mass="63160">MFLKQQIMLPRDMWSFIWTMIIQQSYLSLLFLILNIISWNPFTGFVEWLLYMIHWKTLVYQYVLCLTTLGFGYLNYRFCAVERHICSTRFEKICRALSPSYIQHFVGSAILGGIASYCCICLFQSLDPDEKSLLSSFFYLESDFEYFFVVQHGFYTGIMFSLKYFICLLYLIKLSLNQESKSQQITNQMVVILKDSFFCVLKSIHWYYLLFVLCGPLLENIFVLVGLKVTTSDSLLNLLYSLANLKLFVLTFISGVIIFFNWSLFLIIFNAYEAERYIFPIEMPVKSIQNKTLSAVLVNSGDDILQYLATMDLRLLSQHDAQRRKLMFAISHPGGHAHQWKAISDHSISSLRQFVNKLNEYSVITAGKETKMISGLTTLKENGLLVKSFPPASPLEKIKSHLRQRPVVAYFLDELPGTKIQQLFSYSQPLIWMIEALGYFVSASYSEDKFGVIQQQLPEIICLLLDIKIAEEKLPVDLVGIRTYVKDPQGRYEHIHQRVALKTSVNASLCRIAETFKEDIKGIYLPELYQIYFQRYLNRSVFDK</sequence>
<feature type="transmembrane region" description="Helical" evidence="13">
    <location>
        <begin position="101"/>
        <end position="126"/>
    </location>
</feature>
<dbReference type="GO" id="GO:0006999">
    <property type="term" value="P:nuclear pore organization"/>
    <property type="evidence" value="ECO:0007669"/>
    <property type="project" value="TreeGrafter"/>
</dbReference>
<dbReference type="GO" id="GO:0051028">
    <property type="term" value="P:mRNA transport"/>
    <property type="evidence" value="ECO:0007669"/>
    <property type="project" value="UniProtKB-KW"/>
</dbReference>
<proteinExistence type="inferred from homology"/>
<name>A0AAV6V4P5_9ARAC</name>
<dbReference type="GO" id="GO:0070762">
    <property type="term" value="C:nuclear pore transmembrane ring"/>
    <property type="evidence" value="ECO:0007669"/>
    <property type="project" value="TreeGrafter"/>
</dbReference>
<dbReference type="InterPro" id="IPR019049">
    <property type="entry name" value="Nucleoporin_prot_Ndc1/Nup"/>
</dbReference>
<keyword evidence="10" id="KW-0906">Nuclear pore complex</keyword>
<dbReference type="Proteomes" id="UP000827092">
    <property type="component" value="Unassembled WGS sequence"/>
</dbReference>
<keyword evidence="12" id="KW-0539">Nucleus</keyword>
<accession>A0AAV6V4P5</accession>
<dbReference type="GO" id="GO:0030674">
    <property type="term" value="F:protein-macromolecule adaptor activity"/>
    <property type="evidence" value="ECO:0007669"/>
    <property type="project" value="TreeGrafter"/>
</dbReference>
<reference evidence="14 15" key="1">
    <citation type="journal article" date="2022" name="Nat. Ecol. Evol.">
        <title>A masculinizing supergene underlies an exaggerated male reproductive morph in a spider.</title>
        <authorList>
            <person name="Hendrickx F."/>
            <person name="De Corte Z."/>
            <person name="Sonet G."/>
            <person name="Van Belleghem S.M."/>
            <person name="Kostlbacher S."/>
            <person name="Vangestel C."/>
        </authorList>
    </citation>
    <scope>NUCLEOTIDE SEQUENCE [LARGE SCALE GENOMIC DNA]</scope>
    <source>
        <strain evidence="14">W744_W776</strain>
    </source>
</reference>
<evidence type="ECO:0000256" key="2">
    <source>
        <dbReference type="ARBA" id="ARBA00004567"/>
    </source>
</evidence>
<evidence type="ECO:0000256" key="13">
    <source>
        <dbReference type="SAM" id="Phobius"/>
    </source>
</evidence>
<dbReference type="GO" id="GO:0015031">
    <property type="term" value="P:protein transport"/>
    <property type="evidence" value="ECO:0007669"/>
    <property type="project" value="UniProtKB-KW"/>
</dbReference>
<protein>
    <recommendedName>
        <fullName evidence="16">Nucleoporin NDC1</fullName>
    </recommendedName>
</protein>
<feature type="transmembrane region" description="Helical" evidence="13">
    <location>
        <begin position="206"/>
        <end position="227"/>
    </location>
</feature>
<evidence type="ECO:0000256" key="7">
    <source>
        <dbReference type="ARBA" id="ARBA00022927"/>
    </source>
</evidence>
<feature type="transmembrane region" description="Helical" evidence="13">
    <location>
        <begin position="16"/>
        <end position="39"/>
    </location>
</feature>
<evidence type="ECO:0000256" key="11">
    <source>
        <dbReference type="ARBA" id="ARBA00023136"/>
    </source>
</evidence>
<evidence type="ECO:0000256" key="6">
    <source>
        <dbReference type="ARBA" id="ARBA00022816"/>
    </source>
</evidence>